<dbReference type="GO" id="GO:0042393">
    <property type="term" value="F:histone binding"/>
    <property type="evidence" value="ECO:0007669"/>
    <property type="project" value="TreeGrafter"/>
</dbReference>
<feature type="compositionally biased region" description="Acidic residues" evidence="8">
    <location>
        <begin position="288"/>
        <end position="297"/>
    </location>
</feature>
<dbReference type="PANTHER" id="PTHR45685:SF1">
    <property type="entry name" value="HELICASE SRCAP"/>
    <property type="match status" value="1"/>
</dbReference>
<dbReference type="Gene3D" id="1.20.120.850">
    <property type="entry name" value="SWI2/SNF2 ATPases, N-terminal domain"/>
    <property type="match status" value="1"/>
</dbReference>
<dbReference type="InterPro" id="IPR027417">
    <property type="entry name" value="P-loop_NTPase"/>
</dbReference>
<feature type="compositionally biased region" description="Polar residues" evidence="8">
    <location>
        <begin position="1147"/>
        <end position="1156"/>
    </location>
</feature>
<evidence type="ECO:0000259" key="10">
    <source>
        <dbReference type="PROSITE" id="PS51204"/>
    </source>
</evidence>
<dbReference type="GO" id="GO:0005524">
    <property type="term" value="F:ATP binding"/>
    <property type="evidence" value="ECO:0007669"/>
    <property type="project" value="UniProtKB-KW"/>
</dbReference>
<evidence type="ECO:0000313" key="12">
    <source>
        <dbReference type="WBParaSite" id="PSAMB.scaffold310size57530.g4800.t1"/>
    </source>
</evidence>
<feature type="region of interest" description="Disordered" evidence="8">
    <location>
        <begin position="257"/>
        <end position="298"/>
    </location>
</feature>
<dbReference type="Gene3D" id="3.40.50.300">
    <property type="entry name" value="P-loop containing nucleotide triphosphate hydrolases"/>
    <property type="match status" value="1"/>
</dbReference>
<evidence type="ECO:0000313" key="11">
    <source>
        <dbReference type="Proteomes" id="UP000887566"/>
    </source>
</evidence>
<evidence type="ECO:0000256" key="1">
    <source>
        <dbReference type="ARBA" id="ARBA00004123"/>
    </source>
</evidence>
<evidence type="ECO:0000256" key="3">
    <source>
        <dbReference type="ARBA" id="ARBA00022801"/>
    </source>
</evidence>
<sequence>MAVKEAQAAEHCRKNAREWRMDRPHVVQTQTISAKCADGVRNRSNVTDSIAVKIEPESSAPVTPMPTPSMVTSASVTPFVSAAPSPAMRPTPTATPSPAEGSVERAARQEAEVLNRIAELRRQGLWSRKRLPMCVEPARSKTHWDYLLEEMRWMAMDFAQERRFKVNASRKFASTIARLARDKEQETMRADQRAIKEAKRVCALLAKMVREFWVNVDKVVDARAQGIIEAKKRKALDQHLDFIVGQADKFSSMVQEGMAGRVSTTPSLSRSPSVASKHDDENDKDFQAEEASDDDESTIAKAERKQKNVDEEVSALQKECDLELDDILDSLPADYFENRDRMIRPSSDDIRVFKQKRWEYFVLDEAQNIKNFKSQRWQLLLNMNAKRRLLLTGTPLQNSLMELWSLMHFLMPSIFASNRDFKDWFSNPLTGMIEGSQDYNAQLVQRLHKVLRPFILRRMKAQVEKQLPQKHEHIISCPLSKRQRYLYDDFMSRGSTKDNLRSGNVMSVLNIVMQLRKCCNHPNLFEPRPIVSPFAMQPIRRHLPSMLFDLVRPDPVDDFCVPQLFLLNGKSQIEHLSCKRLAADKTLIEEIDSSGDAKPPKLPSVAGFKFVRPVQMASIRSPEMGHANSRASANHGPLFKVNSEDIPSLGLSDSDANHFWLEVNGERKGRVPIQMQLPTNVLAKQNIAGAPVVKPQGRIFQLVTNSAGERTIHAIGEGGSSSPVKTGQILIRPAGSAAAGAAGGSATSSSATPFAPRITVVKVTTGSNLQAVIQSTTQTFSKTAKVQVRSAAGGQQPPQLVVQRVIGQQRVGTTLPYQLTARAATNLPVVNVAVRDEQPNSSNAPSMIRVRPLMSADRTPQTTAQGTPIVVMTPQTVDTTSTSAPATPQSAGDTKRPVVKRKMVPSPTERLSLPPNSNQNHPVILPNGQPPTTTPDVSRSKRPSLDHLALAETAERQLNWHKHNLRRLALENVRRLCNVVLPVVSSEAIALFTKWTDRSVPVDLTEELLEWTNSLVAKFVLYVHRAVTDAPLVDSTSEGRSAFCRFEDTLRSDVASRICSDSNALSTRVNSAKMLQFPELRLIEYDCGKLQALNQLLRRLKTGKHRCLIFTQMSKMLDVLEAFLCHHGYQYFRLDGATKIEQRQAAAISQDSTSAFHTPPAPSSSLEMKRSRGRPRKSVHFDQPVADADEAPLLVTQSAPPASRAGNGDARGRRRGLTIRTTFGTESGGESSKPTLGEYERPRLFFRSKRASLSAAESGAPTNP</sequence>
<dbReference type="PROSITE" id="PS51192">
    <property type="entry name" value="HELICASE_ATP_BIND_1"/>
    <property type="match status" value="1"/>
</dbReference>
<dbReference type="WBParaSite" id="PSAMB.scaffold310size57530.g4800.t1">
    <property type="protein sequence ID" value="PSAMB.scaffold310size57530.g4800.t1"/>
    <property type="gene ID" value="PSAMB.scaffold310size57530.g4800"/>
</dbReference>
<dbReference type="InterPro" id="IPR050520">
    <property type="entry name" value="INO80/SWR1_helicase"/>
</dbReference>
<dbReference type="Gene3D" id="3.40.50.10810">
    <property type="entry name" value="Tandem AAA-ATPase domain"/>
    <property type="match status" value="1"/>
</dbReference>
<dbReference type="InterPro" id="IPR049730">
    <property type="entry name" value="SNF2/RAD54-like_C"/>
</dbReference>
<dbReference type="Proteomes" id="UP000887566">
    <property type="component" value="Unplaced"/>
</dbReference>
<dbReference type="InterPro" id="IPR000330">
    <property type="entry name" value="SNF2_N"/>
</dbReference>
<dbReference type="Pfam" id="PF00176">
    <property type="entry name" value="SNF2-rel_dom"/>
    <property type="match status" value="1"/>
</dbReference>
<keyword evidence="2" id="KW-0547">Nucleotide-binding</keyword>
<dbReference type="FunFam" id="1.20.120.850:FF:000024">
    <property type="entry name" value="Helicase ssl-1"/>
    <property type="match status" value="1"/>
</dbReference>
<dbReference type="GO" id="GO:0006338">
    <property type="term" value="P:chromatin remodeling"/>
    <property type="evidence" value="ECO:0007669"/>
    <property type="project" value="TreeGrafter"/>
</dbReference>
<feature type="compositionally biased region" description="Low complexity" evidence="8">
    <location>
        <begin position="879"/>
        <end position="888"/>
    </location>
</feature>
<dbReference type="InterPro" id="IPR014001">
    <property type="entry name" value="Helicase_ATP-bd"/>
</dbReference>
<evidence type="ECO:0000256" key="5">
    <source>
        <dbReference type="ARBA" id="ARBA00022840"/>
    </source>
</evidence>
<evidence type="ECO:0000256" key="6">
    <source>
        <dbReference type="ARBA" id="ARBA00023125"/>
    </source>
</evidence>
<keyword evidence="3" id="KW-0378">Hydrolase</keyword>
<dbReference type="InterPro" id="IPR038718">
    <property type="entry name" value="SNF2-like_sf"/>
</dbReference>
<feature type="domain" description="Helicase ATP-binding" evidence="9">
    <location>
        <begin position="348"/>
        <end position="413"/>
    </location>
</feature>
<name>A0A914W4C5_9BILA</name>
<proteinExistence type="predicted"/>
<keyword evidence="7" id="KW-0539">Nucleus</keyword>
<dbReference type="SMART" id="SM00573">
    <property type="entry name" value="HSA"/>
    <property type="match status" value="1"/>
</dbReference>
<feature type="region of interest" description="Disordered" evidence="8">
    <location>
        <begin position="877"/>
        <end position="941"/>
    </location>
</feature>
<evidence type="ECO:0000256" key="7">
    <source>
        <dbReference type="ARBA" id="ARBA00023242"/>
    </source>
</evidence>
<evidence type="ECO:0000256" key="8">
    <source>
        <dbReference type="SAM" id="MobiDB-lite"/>
    </source>
</evidence>
<feature type="domain" description="HSA" evidence="10">
    <location>
        <begin position="131"/>
        <end position="204"/>
    </location>
</feature>
<reference evidence="12" key="1">
    <citation type="submission" date="2022-11" db="UniProtKB">
        <authorList>
            <consortium name="WormBaseParasite"/>
        </authorList>
    </citation>
    <scope>IDENTIFICATION</scope>
</reference>
<dbReference type="InterPro" id="IPR014012">
    <property type="entry name" value="HSA_dom"/>
</dbReference>
<evidence type="ECO:0000259" key="9">
    <source>
        <dbReference type="PROSITE" id="PS51192"/>
    </source>
</evidence>
<evidence type="ECO:0000256" key="2">
    <source>
        <dbReference type="ARBA" id="ARBA00022741"/>
    </source>
</evidence>
<feature type="region of interest" description="Disordered" evidence="8">
    <location>
        <begin position="1145"/>
        <end position="1243"/>
    </location>
</feature>
<organism evidence="11 12">
    <name type="scientific">Plectus sambesii</name>
    <dbReference type="NCBI Taxonomy" id="2011161"/>
    <lineage>
        <taxon>Eukaryota</taxon>
        <taxon>Metazoa</taxon>
        <taxon>Ecdysozoa</taxon>
        <taxon>Nematoda</taxon>
        <taxon>Chromadorea</taxon>
        <taxon>Plectida</taxon>
        <taxon>Plectina</taxon>
        <taxon>Plectoidea</taxon>
        <taxon>Plectidae</taxon>
        <taxon>Plectus</taxon>
    </lineage>
</organism>
<dbReference type="PANTHER" id="PTHR45685">
    <property type="entry name" value="HELICASE SRCAP-RELATED"/>
    <property type="match status" value="1"/>
</dbReference>
<feature type="region of interest" description="Disordered" evidence="8">
    <location>
        <begin position="82"/>
        <end position="103"/>
    </location>
</feature>
<dbReference type="Pfam" id="PF07529">
    <property type="entry name" value="HSA"/>
    <property type="match status" value="1"/>
</dbReference>
<feature type="compositionally biased region" description="Polar residues" evidence="8">
    <location>
        <begin position="262"/>
        <end position="274"/>
    </location>
</feature>
<evidence type="ECO:0000256" key="4">
    <source>
        <dbReference type="ARBA" id="ARBA00022806"/>
    </source>
</evidence>
<keyword evidence="4" id="KW-0347">Helicase</keyword>
<dbReference type="PROSITE" id="PS51204">
    <property type="entry name" value="HSA"/>
    <property type="match status" value="1"/>
</dbReference>
<feature type="compositionally biased region" description="Basic and acidic residues" evidence="8">
    <location>
        <begin position="276"/>
        <end position="287"/>
    </location>
</feature>
<protein>
    <submittedName>
        <fullName evidence="12">Helicase domino</fullName>
    </submittedName>
</protein>
<keyword evidence="5" id="KW-0067">ATP-binding</keyword>
<comment type="subcellular location">
    <subcellularLocation>
        <location evidence="1">Nucleus</location>
    </subcellularLocation>
</comment>
<accession>A0A914W4C5</accession>
<dbReference type="CDD" id="cd18793">
    <property type="entry name" value="SF2_C_SNF"/>
    <property type="match status" value="1"/>
</dbReference>
<dbReference type="SUPFAM" id="SSF52540">
    <property type="entry name" value="P-loop containing nucleoside triphosphate hydrolases"/>
    <property type="match status" value="2"/>
</dbReference>
<dbReference type="GO" id="GO:0003677">
    <property type="term" value="F:DNA binding"/>
    <property type="evidence" value="ECO:0007669"/>
    <property type="project" value="UniProtKB-KW"/>
</dbReference>
<dbReference type="AlphaFoldDB" id="A0A914W4C5"/>
<dbReference type="GO" id="GO:0004386">
    <property type="term" value="F:helicase activity"/>
    <property type="evidence" value="ECO:0007669"/>
    <property type="project" value="UniProtKB-KW"/>
</dbReference>
<keyword evidence="11" id="KW-1185">Reference proteome</keyword>
<keyword evidence="6" id="KW-0238">DNA-binding</keyword>
<dbReference type="GO" id="GO:0000812">
    <property type="term" value="C:Swr1 complex"/>
    <property type="evidence" value="ECO:0007669"/>
    <property type="project" value="TreeGrafter"/>
</dbReference>
<dbReference type="GO" id="GO:0016887">
    <property type="term" value="F:ATP hydrolysis activity"/>
    <property type="evidence" value="ECO:0007669"/>
    <property type="project" value="TreeGrafter"/>
</dbReference>